<proteinExistence type="predicted"/>
<reference evidence="2 3" key="1">
    <citation type="submission" date="2020-02" db="EMBL/GenBank/DDBJ databases">
        <authorList>
            <person name="Ferguson B K."/>
        </authorList>
    </citation>
    <scope>NUCLEOTIDE SEQUENCE [LARGE SCALE GENOMIC DNA]</scope>
</reference>
<accession>A0A6H5I9N1</accession>
<organism evidence="2 3">
    <name type="scientific">Trichogramma brassicae</name>
    <dbReference type="NCBI Taxonomy" id="86971"/>
    <lineage>
        <taxon>Eukaryota</taxon>
        <taxon>Metazoa</taxon>
        <taxon>Ecdysozoa</taxon>
        <taxon>Arthropoda</taxon>
        <taxon>Hexapoda</taxon>
        <taxon>Insecta</taxon>
        <taxon>Pterygota</taxon>
        <taxon>Neoptera</taxon>
        <taxon>Endopterygota</taxon>
        <taxon>Hymenoptera</taxon>
        <taxon>Apocrita</taxon>
        <taxon>Proctotrupomorpha</taxon>
        <taxon>Chalcidoidea</taxon>
        <taxon>Trichogrammatidae</taxon>
        <taxon>Trichogramma</taxon>
    </lineage>
</organism>
<keyword evidence="3" id="KW-1185">Reference proteome</keyword>
<dbReference type="Proteomes" id="UP000479190">
    <property type="component" value="Unassembled WGS sequence"/>
</dbReference>
<feature type="region of interest" description="Disordered" evidence="1">
    <location>
        <begin position="222"/>
        <end position="276"/>
    </location>
</feature>
<name>A0A6H5I9N1_9HYME</name>
<evidence type="ECO:0000313" key="2">
    <source>
        <dbReference type="EMBL" id="CAB0034677.1"/>
    </source>
</evidence>
<dbReference type="EMBL" id="CADCXV010000750">
    <property type="protein sequence ID" value="CAB0034677.1"/>
    <property type="molecule type" value="Genomic_DNA"/>
</dbReference>
<gene>
    <name evidence="2" type="ORF">TBRA_LOCUS6575</name>
</gene>
<dbReference type="OrthoDB" id="7701708at2759"/>
<dbReference type="AlphaFoldDB" id="A0A6H5I9N1"/>
<feature type="compositionally biased region" description="Polar residues" evidence="1">
    <location>
        <begin position="246"/>
        <end position="258"/>
    </location>
</feature>
<sequence length="420" mass="47414">MVPPPTAYELQRQRRLRIIVYGAHRTATALDRVRQRRWWWRWRRLRRREALALSSLPQEQLVSLSRTALKRTVCAVPKSQSAQMCDPREDDLHAPHHLHHIHLQQHHFGSLQQQQQQQQQSSAGVLLDLVPPGEALLKRPSMDYNEYTYCYGAGRDSAKYSFRSGLDRSPVVLVPISPTSPRARLSPSRITSSSSIKLCSATLPNVHDVVLAVSGCLLDGGGAPRGPPDVPPRNPTMSRLNGRLPGSNNTLTSGVTQQQHRHHTSSAANNVSDLDRDPELEPSCLVRTESGNFYNISSEYTRYIRLAFFARADNDTLQEKVEAIAAVVASWIESLVLRMIRAAHKRDNRFSALAELLHRDDSVQGGRVVSLNDSIGIYIKARTALTHDAREHNRHTDRTRARDVRMCAQCIRRERDPSEP</sequence>
<evidence type="ECO:0000256" key="1">
    <source>
        <dbReference type="SAM" id="MobiDB-lite"/>
    </source>
</evidence>
<feature type="compositionally biased region" description="Pro residues" evidence="1">
    <location>
        <begin position="225"/>
        <end position="234"/>
    </location>
</feature>
<evidence type="ECO:0000313" key="3">
    <source>
        <dbReference type="Proteomes" id="UP000479190"/>
    </source>
</evidence>
<protein>
    <submittedName>
        <fullName evidence="2">Uncharacterized protein</fullName>
    </submittedName>
</protein>